<evidence type="ECO:0000313" key="2">
    <source>
        <dbReference type="EMBL" id="QXJ30435.1"/>
    </source>
</evidence>
<dbReference type="AlphaFoldDB" id="A0A8F5GUZ2"/>
<evidence type="ECO:0000313" key="3">
    <source>
        <dbReference type="Proteomes" id="UP000693941"/>
    </source>
</evidence>
<dbReference type="Proteomes" id="UP000693941">
    <property type="component" value="Chromosome"/>
</dbReference>
<sequence>MSTEDDLLEALSKFLTSKKMRTRKSYRLNKIEIDVIASGKYDIVNDKNTNYDILYAFEAKLASTPKLVRDVIEQAVTRLLFVDYSIMVVPCVAEVWINDKEKKEINLAQVLEKRAKGWYSRYLGIICVNKDGVNLVRKPKKSTIVISEIRDKILKELSNTKLF</sequence>
<protein>
    <submittedName>
        <fullName evidence="2">Element excision controlling factor, EndoMS-like nuclease</fullName>
    </submittedName>
</protein>
<geneLocation type="plasmid" evidence="1 3">
    <name>pBEU9E1</name>
</geneLocation>
<name>A0A8F5GUZ2_9CREN</name>
<dbReference type="EMBL" id="CP077714">
    <property type="protein sequence ID" value="QXJ30333.1"/>
    <property type="molecule type" value="Genomic_DNA"/>
</dbReference>
<accession>A0A8F5GUZ2</accession>
<proteinExistence type="predicted"/>
<dbReference type="GeneID" id="65558639"/>
<reference evidence="2" key="1">
    <citation type="journal article" date="2021" name="Environ. Microbiol.">
        <title>New insights into the diversity and evolution of the archaeal mobilome from three complete genomes of Saccharolobus shibatae.</title>
        <authorList>
            <person name="Medvedeva S."/>
            <person name="Brandt D."/>
            <person name="Cvirkaite-Krupovic V."/>
            <person name="Liu Y."/>
            <person name="Severinov K."/>
            <person name="Ishino S."/>
            <person name="Ishino Y."/>
            <person name="Prangishvili D."/>
            <person name="Kalinowski J."/>
            <person name="Krupovic M."/>
        </authorList>
    </citation>
    <scope>NUCLEOTIDE SEQUENCE</scope>
    <source>
        <strain evidence="2">BEU9</strain>
        <plasmid evidence="1">pBEU9E1</plasmid>
    </source>
</reference>
<organism evidence="2 3">
    <name type="scientific">Saccharolobus shibatae</name>
    <dbReference type="NCBI Taxonomy" id="2286"/>
    <lineage>
        <taxon>Archaea</taxon>
        <taxon>Thermoproteota</taxon>
        <taxon>Thermoprotei</taxon>
        <taxon>Sulfolobales</taxon>
        <taxon>Sulfolobaceae</taxon>
        <taxon>Saccharolobus</taxon>
    </lineage>
</organism>
<evidence type="ECO:0000313" key="1">
    <source>
        <dbReference type="EMBL" id="QXJ30333.1"/>
    </source>
</evidence>
<dbReference type="EMBL" id="CP077715">
    <property type="protein sequence ID" value="QXJ30435.1"/>
    <property type="molecule type" value="Genomic_DNA"/>
</dbReference>
<gene>
    <name evidence="2" type="ORF">J5U21_00075</name>
    <name evidence="1" type="ORF">J5U21_p0075</name>
</gene>
<dbReference type="Proteomes" id="UP000693941">
    <property type="component" value="Plasmid pBEU9E1"/>
</dbReference>
<dbReference type="RefSeq" id="WP_218260371.1">
    <property type="nucleotide sequence ID" value="NZ_CP077714.1"/>
</dbReference>
<keyword evidence="1" id="KW-0614">Plasmid</keyword>